<dbReference type="GO" id="GO:0019363">
    <property type="term" value="P:pyridine nucleotide biosynthetic process"/>
    <property type="evidence" value="ECO:0007669"/>
    <property type="project" value="UniProtKB-KW"/>
</dbReference>
<dbReference type="eggNOG" id="KOG4003">
    <property type="taxonomic scope" value="Eukaryota"/>
</dbReference>
<dbReference type="dictyBase" id="DDB_G0293618">
    <property type="gene designation" value="pncA"/>
</dbReference>
<comment type="caution">
    <text evidence="9">The sequence shown here is derived from an EMBL/GenBank/DDBJ whole genome shotgun (WGS) entry which is preliminary data.</text>
</comment>
<organism evidence="9 10">
    <name type="scientific">Dictyostelium discoideum</name>
    <name type="common">Social amoeba</name>
    <dbReference type="NCBI Taxonomy" id="44689"/>
    <lineage>
        <taxon>Eukaryota</taxon>
        <taxon>Amoebozoa</taxon>
        <taxon>Evosea</taxon>
        <taxon>Eumycetozoa</taxon>
        <taxon>Dictyostelia</taxon>
        <taxon>Dictyosteliales</taxon>
        <taxon>Dictyosteliaceae</taxon>
        <taxon>Dictyostelium</taxon>
    </lineage>
</organism>
<dbReference type="InParanoid" id="Q54BH7"/>
<dbReference type="OMA" id="DFVDSWP"/>
<dbReference type="PANTHER" id="PTHR11080:SF2">
    <property type="entry name" value="LD05707P"/>
    <property type="match status" value="1"/>
</dbReference>
<dbReference type="Pfam" id="PF00857">
    <property type="entry name" value="Isochorismatase"/>
    <property type="match status" value="1"/>
</dbReference>
<evidence type="ECO:0000256" key="4">
    <source>
        <dbReference type="ARBA" id="ARBA00022801"/>
    </source>
</evidence>
<dbReference type="RefSeq" id="XP_629052.1">
    <property type="nucleotide sequence ID" value="XM_629050.1"/>
</dbReference>
<dbReference type="NCBIfam" id="NF008623">
    <property type="entry name" value="PRK11609.1"/>
    <property type="match status" value="1"/>
</dbReference>
<comment type="pathway">
    <text evidence="5">Cofactor biosynthesis; nicotinate biosynthesis; nicotinate from nicotinamide: step 1/1.</text>
</comment>
<dbReference type="VEuPathDB" id="AmoebaDB:DDB_G0293618"/>
<evidence type="ECO:0000256" key="6">
    <source>
        <dbReference type="ARBA" id="ARBA00039017"/>
    </source>
</evidence>
<dbReference type="GO" id="GO:0046872">
    <property type="term" value="F:metal ion binding"/>
    <property type="evidence" value="ECO:0007669"/>
    <property type="project" value="UniProtKB-KW"/>
</dbReference>
<keyword evidence="2" id="KW-0662">Pyridine nucleotide biosynthesis</keyword>
<dbReference type="InterPro" id="IPR000868">
    <property type="entry name" value="Isochorismatase-like_dom"/>
</dbReference>
<evidence type="ECO:0000256" key="5">
    <source>
        <dbReference type="ARBA" id="ARBA00037900"/>
    </source>
</evidence>
<dbReference type="Gene3D" id="3.40.50.850">
    <property type="entry name" value="Isochorismatase-like"/>
    <property type="match status" value="1"/>
</dbReference>
<evidence type="ECO:0000313" key="10">
    <source>
        <dbReference type="Proteomes" id="UP000002195"/>
    </source>
</evidence>
<dbReference type="SUPFAM" id="SSF52499">
    <property type="entry name" value="Isochorismatase-like hydrolases"/>
    <property type="match status" value="1"/>
</dbReference>
<protein>
    <recommendedName>
        <fullName evidence="6">nicotinamidase</fullName>
        <ecNumber evidence="6">3.5.1.19</ecNumber>
    </recommendedName>
    <alternativeName>
        <fullName evidence="7">Nicotinamide deamidase</fullName>
    </alternativeName>
</protein>
<proteinExistence type="inferred from homology"/>
<dbReference type="AlphaFoldDB" id="Q54BH7"/>
<reference evidence="9 10" key="1">
    <citation type="journal article" date="2005" name="Nature">
        <title>The genome of the social amoeba Dictyostelium discoideum.</title>
        <authorList>
            <consortium name="The Dictyostelium discoideum Sequencing Consortium"/>
            <person name="Eichinger L."/>
            <person name="Pachebat J.A."/>
            <person name="Glockner G."/>
            <person name="Rajandream M.A."/>
            <person name="Sucgang R."/>
            <person name="Berriman M."/>
            <person name="Song J."/>
            <person name="Olsen R."/>
            <person name="Szafranski K."/>
            <person name="Xu Q."/>
            <person name="Tunggal B."/>
            <person name="Kummerfeld S."/>
            <person name="Madera M."/>
            <person name="Konfortov B.A."/>
            <person name="Rivero F."/>
            <person name="Bankier A.T."/>
            <person name="Lehmann R."/>
            <person name="Hamlin N."/>
            <person name="Davies R."/>
            <person name="Gaudet P."/>
            <person name="Fey P."/>
            <person name="Pilcher K."/>
            <person name="Chen G."/>
            <person name="Saunders D."/>
            <person name="Sodergren E."/>
            <person name="Davis P."/>
            <person name="Kerhornou A."/>
            <person name="Nie X."/>
            <person name="Hall N."/>
            <person name="Anjard C."/>
            <person name="Hemphill L."/>
            <person name="Bason N."/>
            <person name="Farbrother P."/>
            <person name="Desany B."/>
            <person name="Just E."/>
            <person name="Morio T."/>
            <person name="Rost R."/>
            <person name="Churcher C."/>
            <person name="Cooper J."/>
            <person name="Haydock S."/>
            <person name="van Driessche N."/>
            <person name="Cronin A."/>
            <person name="Goodhead I."/>
            <person name="Muzny D."/>
            <person name="Mourier T."/>
            <person name="Pain A."/>
            <person name="Lu M."/>
            <person name="Harper D."/>
            <person name="Lindsay R."/>
            <person name="Hauser H."/>
            <person name="James K."/>
            <person name="Quiles M."/>
            <person name="Madan Babu M."/>
            <person name="Saito T."/>
            <person name="Buchrieser C."/>
            <person name="Wardroper A."/>
            <person name="Felder M."/>
            <person name="Thangavelu M."/>
            <person name="Johnson D."/>
            <person name="Knights A."/>
            <person name="Loulseged H."/>
            <person name="Mungall K."/>
            <person name="Oliver K."/>
            <person name="Price C."/>
            <person name="Quail M.A."/>
            <person name="Urushihara H."/>
            <person name="Hernandez J."/>
            <person name="Rabbinowitsch E."/>
            <person name="Steffen D."/>
            <person name="Sanders M."/>
            <person name="Ma J."/>
            <person name="Kohara Y."/>
            <person name="Sharp S."/>
            <person name="Simmonds M."/>
            <person name="Spiegler S."/>
            <person name="Tivey A."/>
            <person name="Sugano S."/>
            <person name="White B."/>
            <person name="Walker D."/>
            <person name="Woodward J."/>
            <person name="Winckler T."/>
            <person name="Tanaka Y."/>
            <person name="Shaulsky G."/>
            <person name="Schleicher M."/>
            <person name="Weinstock G."/>
            <person name="Rosenthal A."/>
            <person name="Cox E.C."/>
            <person name="Chisholm R.L."/>
            <person name="Gibbs R."/>
            <person name="Loomis W.F."/>
            <person name="Platzer M."/>
            <person name="Kay R.R."/>
            <person name="Williams J."/>
            <person name="Dear P.H."/>
            <person name="Noegel A.A."/>
            <person name="Barrell B."/>
            <person name="Kuspa A."/>
        </authorList>
    </citation>
    <scope>NUCLEOTIDE SEQUENCE [LARGE SCALE GENOMIC DNA]</scope>
    <source>
        <strain evidence="9 10">AX4</strain>
    </source>
</reference>
<dbReference type="InterPro" id="IPR036380">
    <property type="entry name" value="Isochorismatase-like_sf"/>
</dbReference>
<dbReference type="FunFam" id="3.40.50.850:FF:000006">
    <property type="entry name" value="Bifunctional pyrazinamidase/nicotinamidase"/>
    <property type="match status" value="1"/>
</dbReference>
<sequence length="209" mass="23546">MSCLLIIDVQNDFMKDGSLEVENANDIIKPINDIRNNCSFDLVALSKDWHPENHISFASTHNKKPYDSIITKSNNTQLLFPDHCIQNTKGSEINKDLIVKDKDIIINKGLDKEVDSFSSFYDNDKKSKTELHDILKKHSIVNVYICGLATDFCVLASCLDSVSCGFKTYFIEDCSKGVSKNGTDQSLQKMKDNGIIFINSLDLIQNKNN</sequence>
<dbReference type="PhylomeDB" id="Q54BH7"/>
<evidence type="ECO:0000259" key="8">
    <source>
        <dbReference type="Pfam" id="PF00857"/>
    </source>
</evidence>
<dbReference type="EMBL" id="AAFI02000218">
    <property type="protein sequence ID" value="EAL60621.1"/>
    <property type="molecule type" value="Genomic_DNA"/>
</dbReference>
<accession>Q54BH7</accession>
<evidence type="ECO:0000256" key="7">
    <source>
        <dbReference type="ARBA" id="ARBA00043224"/>
    </source>
</evidence>
<dbReference type="GeneID" id="8629342"/>
<keyword evidence="3" id="KW-0479">Metal-binding</keyword>
<dbReference type="CDD" id="cd01011">
    <property type="entry name" value="nicotinamidase"/>
    <property type="match status" value="1"/>
</dbReference>
<keyword evidence="4" id="KW-0378">Hydrolase</keyword>
<dbReference type="PANTHER" id="PTHR11080">
    <property type="entry name" value="PYRAZINAMIDASE/NICOTINAMIDASE"/>
    <property type="match status" value="1"/>
</dbReference>
<comment type="similarity">
    <text evidence="1">Belongs to the isochorismatase family.</text>
</comment>
<name>Q54BH7_DICDI</name>
<dbReference type="InterPro" id="IPR052347">
    <property type="entry name" value="Isochorismatase_Nicotinamidase"/>
</dbReference>
<feature type="domain" description="Isochorismatase-like" evidence="8">
    <location>
        <begin position="2"/>
        <end position="198"/>
    </location>
</feature>
<evidence type="ECO:0000256" key="1">
    <source>
        <dbReference type="ARBA" id="ARBA00006336"/>
    </source>
</evidence>
<dbReference type="KEGG" id="ddi:DDB_G0293618"/>
<evidence type="ECO:0000256" key="2">
    <source>
        <dbReference type="ARBA" id="ARBA00022642"/>
    </source>
</evidence>
<keyword evidence="10" id="KW-1185">Reference proteome</keyword>
<gene>
    <name evidence="9" type="primary">pncA</name>
    <name evidence="9" type="ORF">DDB_G0293618</name>
</gene>
<dbReference type="HOGENOM" id="CLU_068979_13_1_1"/>
<evidence type="ECO:0000313" key="9">
    <source>
        <dbReference type="EMBL" id="EAL60621.1"/>
    </source>
</evidence>
<evidence type="ECO:0000256" key="3">
    <source>
        <dbReference type="ARBA" id="ARBA00022723"/>
    </source>
</evidence>
<dbReference type="Proteomes" id="UP000002195">
    <property type="component" value="Unassembled WGS sequence"/>
</dbReference>
<dbReference type="PaxDb" id="44689-DDB0231367"/>
<dbReference type="SMR" id="Q54BH7"/>
<dbReference type="GO" id="GO:0008936">
    <property type="term" value="F:nicotinamidase activity"/>
    <property type="evidence" value="ECO:0000250"/>
    <property type="project" value="dictyBase"/>
</dbReference>
<dbReference type="STRING" id="44689.Q54BH7"/>
<dbReference type="EC" id="3.5.1.19" evidence="6"/>